<proteinExistence type="predicted"/>
<protein>
    <submittedName>
        <fullName evidence="1">Uncharacterized protein</fullName>
    </submittedName>
</protein>
<keyword evidence="2" id="KW-1185">Reference proteome</keyword>
<evidence type="ECO:0000313" key="1">
    <source>
        <dbReference type="EMBL" id="KAK9912663.1"/>
    </source>
</evidence>
<evidence type="ECO:0000313" key="2">
    <source>
        <dbReference type="Proteomes" id="UP001457282"/>
    </source>
</evidence>
<reference evidence="1 2" key="1">
    <citation type="journal article" date="2023" name="G3 (Bethesda)">
        <title>A chromosome-length genome assembly and annotation of blackberry (Rubus argutus, cv. 'Hillquist').</title>
        <authorList>
            <person name="Bruna T."/>
            <person name="Aryal R."/>
            <person name="Dudchenko O."/>
            <person name="Sargent D.J."/>
            <person name="Mead D."/>
            <person name="Buti M."/>
            <person name="Cavallini A."/>
            <person name="Hytonen T."/>
            <person name="Andres J."/>
            <person name="Pham M."/>
            <person name="Weisz D."/>
            <person name="Mascagni F."/>
            <person name="Usai G."/>
            <person name="Natali L."/>
            <person name="Bassil N."/>
            <person name="Fernandez G.E."/>
            <person name="Lomsadze A."/>
            <person name="Armour M."/>
            <person name="Olukolu B."/>
            <person name="Poorten T."/>
            <person name="Britton C."/>
            <person name="Davik J."/>
            <person name="Ashrafi H."/>
            <person name="Aiden E.L."/>
            <person name="Borodovsky M."/>
            <person name="Worthington M."/>
        </authorList>
    </citation>
    <scope>NUCLEOTIDE SEQUENCE [LARGE SCALE GENOMIC DNA]</scope>
    <source>
        <strain evidence="1">PI 553951</strain>
    </source>
</reference>
<dbReference type="EMBL" id="JBEDUW010000007">
    <property type="protein sequence ID" value="KAK9912663.1"/>
    <property type="molecule type" value="Genomic_DNA"/>
</dbReference>
<dbReference type="Proteomes" id="UP001457282">
    <property type="component" value="Unassembled WGS sequence"/>
</dbReference>
<comment type="caution">
    <text evidence="1">The sequence shown here is derived from an EMBL/GenBank/DDBJ whole genome shotgun (WGS) entry which is preliminary data.</text>
</comment>
<dbReference type="AlphaFoldDB" id="A0AAW1VZ23"/>
<sequence>MMSELLLGAVLWMGKLRAGLGFSVAWPLGYWVDTGRESSGSRRRRTRGAVMVSTVAGSTGLGIAKQPWVAAVERCGGALIEAMVAW</sequence>
<gene>
    <name evidence="1" type="ORF">M0R45_036515</name>
</gene>
<accession>A0AAW1VZ23</accession>
<name>A0AAW1VZ23_RUBAR</name>
<organism evidence="1 2">
    <name type="scientific">Rubus argutus</name>
    <name type="common">Southern blackberry</name>
    <dbReference type="NCBI Taxonomy" id="59490"/>
    <lineage>
        <taxon>Eukaryota</taxon>
        <taxon>Viridiplantae</taxon>
        <taxon>Streptophyta</taxon>
        <taxon>Embryophyta</taxon>
        <taxon>Tracheophyta</taxon>
        <taxon>Spermatophyta</taxon>
        <taxon>Magnoliopsida</taxon>
        <taxon>eudicotyledons</taxon>
        <taxon>Gunneridae</taxon>
        <taxon>Pentapetalae</taxon>
        <taxon>rosids</taxon>
        <taxon>fabids</taxon>
        <taxon>Rosales</taxon>
        <taxon>Rosaceae</taxon>
        <taxon>Rosoideae</taxon>
        <taxon>Rosoideae incertae sedis</taxon>
        <taxon>Rubus</taxon>
    </lineage>
</organism>